<feature type="transmembrane region" description="Helical" evidence="6">
    <location>
        <begin position="59"/>
        <end position="83"/>
    </location>
</feature>
<keyword evidence="2" id="KW-0813">Transport</keyword>
<protein>
    <submittedName>
        <fullName evidence="8">MFS general substrate transporter</fullName>
    </submittedName>
</protein>
<dbReference type="GO" id="GO:0016020">
    <property type="term" value="C:membrane"/>
    <property type="evidence" value="ECO:0007669"/>
    <property type="project" value="UniProtKB-SubCell"/>
</dbReference>
<comment type="subcellular location">
    <subcellularLocation>
        <location evidence="1">Membrane</location>
        <topology evidence="1">Multi-pass membrane protein</topology>
    </subcellularLocation>
</comment>
<dbReference type="InterPro" id="IPR036259">
    <property type="entry name" value="MFS_trans_sf"/>
</dbReference>
<dbReference type="GO" id="GO:0022857">
    <property type="term" value="F:transmembrane transporter activity"/>
    <property type="evidence" value="ECO:0007669"/>
    <property type="project" value="InterPro"/>
</dbReference>
<feature type="domain" description="Major facilitator superfamily (MFS) profile" evidence="7">
    <location>
        <begin position="24"/>
        <end position="387"/>
    </location>
</feature>
<keyword evidence="5 6" id="KW-0472">Membrane</keyword>
<dbReference type="PANTHER" id="PTHR43791:SF36">
    <property type="entry name" value="TRANSPORTER, PUTATIVE (AFU_ORTHOLOGUE AFUA_6G08340)-RELATED"/>
    <property type="match status" value="1"/>
</dbReference>
<evidence type="ECO:0000256" key="6">
    <source>
        <dbReference type="SAM" id="Phobius"/>
    </source>
</evidence>
<keyword evidence="9" id="KW-1185">Reference proteome</keyword>
<evidence type="ECO:0000256" key="3">
    <source>
        <dbReference type="ARBA" id="ARBA00022692"/>
    </source>
</evidence>
<dbReference type="PROSITE" id="PS50850">
    <property type="entry name" value="MFS"/>
    <property type="match status" value="1"/>
</dbReference>
<dbReference type="PANTHER" id="PTHR43791">
    <property type="entry name" value="PERMEASE-RELATED"/>
    <property type="match status" value="1"/>
</dbReference>
<organism evidence="8 9">
    <name type="scientific">Melanomma pulvis-pyrius CBS 109.77</name>
    <dbReference type="NCBI Taxonomy" id="1314802"/>
    <lineage>
        <taxon>Eukaryota</taxon>
        <taxon>Fungi</taxon>
        <taxon>Dikarya</taxon>
        <taxon>Ascomycota</taxon>
        <taxon>Pezizomycotina</taxon>
        <taxon>Dothideomycetes</taxon>
        <taxon>Pleosporomycetidae</taxon>
        <taxon>Pleosporales</taxon>
        <taxon>Melanommataceae</taxon>
        <taxon>Melanomma</taxon>
    </lineage>
</organism>
<evidence type="ECO:0000256" key="1">
    <source>
        <dbReference type="ARBA" id="ARBA00004141"/>
    </source>
</evidence>
<dbReference type="AlphaFoldDB" id="A0A6A6XZ91"/>
<dbReference type="SUPFAM" id="SSF103473">
    <property type="entry name" value="MFS general substrate transporter"/>
    <property type="match status" value="1"/>
</dbReference>
<feature type="transmembrane region" description="Helical" evidence="6">
    <location>
        <begin position="150"/>
        <end position="170"/>
    </location>
</feature>
<feature type="transmembrane region" description="Helical" evidence="6">
    <location>
        <begin position="182"/>
        <end position="205"/>
    </location>
</feature>
<gene>
    <name evidence="8" type="ORF">K505DRAFT_227339</name>
</gene>
<evidence type="ECO:0000256" key="4">
    <source>
        <dbReference type="ARBA" id="ARBA00022989"/>
    </source>
</evidence>
<evidence type="ECO:0000313" key="8">
    <source>
        <dbReference type="EMBL" id="KAF2801054.1"/>
    </source>
</evidence>
<feature type="transmembrane region" description="Helical" evidence="6">
    <location>
        <begin position="20"/>
        <end position="39"/>
    </location>
</feature>
<feature type="transmembrane region" description="Helical" evidence="6">
    <location>
        <begin position="253"/>
        <end position="278"/>
    </location>
</feature>
<dbReference type="InterPro" id="IPR020846">
    <property type="entry name" value="MFS_dom"/>
</dbReference>
<evidence type="ECO:0000259" key="7">
    <source>
        <dbReference type="PROSITE" id="PS50850"/>
    </source>
</evidence>
<feature type="transmembrane region" description="Helical" evidence="6">
    <location>
        <begin position="290"/>
        <end position="307"/>
    </location>
</feature>
<proteinExistence type="predicted"/>
<dbReference type="EMBL" id="MU001739">
    <property type="protein sequence ID" value="KAF2801054.1"/>
    <property type="molecule type" value="Genomic_DNA"/>
</dbReference>
<keyword evidence="3 6" id="KW-0812">Transmembrane</keyword>
<feature type="transmembrane region" description="Helical" evidence="6">
    <location>
        <begin position="344"/>
        <end position="366"/>
    </location>
</feature>
<feature type="transmembrane region" description="Helical" evidence="6">
    <location>
        <begin position="90"/>
        <end position="110"/>
    </location>
</feature>
<evidence type="ECO:0000256" key="2">
    <source>
        <dbReference type="ARBA" id="ARBA00022448"/>
    </source>
</evidence>
<keyword evidence="4 6" id="KW-1133">Transmembrane helix</keyword>
<evidence type="ECO:0000313" key="9">
    <source>
        <dbReference type="Proteomes" id="UP000799757"/>
    </source>
</evidence>
<evidence type="ECO:0000256" key="5">
    <source>
        <dbReference type="ARBA" id="ARBA00023136"/>
    </source>
</evidence>
<dbReference type="Proteomes" id="UP000799757">
    <property type="component" value="Unassembled WGS sequence"/>
</dbReference>
<accession>A0A6A6XZ91</accession>
<reference evidence="8" key="1">
    <citation type="journal article" date="2020" name="Stud. Mycol.">
        <title>101 Dothideomycetes genomes: a test case for predicting lifestyles and emergence of pathogens.</title>
        <authorList>
            <person name="Haridas S."/>
            <person name="Albert R."/>
            <person name="Binder M."/>
            <person name="Bloem J."/>
            <person name="Labutti K."/>
            <person name="Salamov A."/>
            <person name="Andreopoulos B."/>
            <person name="Baker S."/>
            <person name="Barry K."/>
            <person name="Bills G."/>
            <person name="Bluhm B."/>
            <person name="Cannon C."/>
            <person name="Castanera R."/>
            <person name="Culley D."/>
            <person name="Daum C."/>
            <person name="Ezra D."/>
            <person name="Gonzalez J."/>
            <person name="Henrissat B."/>
            <person name="Kuo A."/>
            <person name="Liang C."/>
            <person name="Lipzen A."/>
            <person name="Lutzoni F."/>
            <person name="Magnuson J."/>
            <person name="Mondo S."/>
            <person name="Nolan M."/>
            <person name="Ohm R."/>
            <person name="Pangilinan J."/>
            <person name="Park H.-J."/>
            <person name="Ramirez L."/>
            <person name="Alfaro M."/>
            <person name="Sun H."/>
            <person name="Tritt A."/>
            <person name="Yoshinaga Y."/>
            <person name="Zwiers L.-H."/>
            <person name="Turgeon B."/>
            <person name="Goodwin S."/>
            <person name="Spatafora J."/>
            <person name="Crous P."/>
            <person name="Grigoriev I."/>
        </authorList>
    </citation>
    <scope>NUCLEOTIDE SEQUENCE</scope>
    <source>
        <strain evidence="8">CBS 109.77</strain>
    </source>
</reference>
<dbReference type="Pfam" id="PF07690">
    <property type="entry name" value="MFS_1"/>
    <property type="match status" value="1"/>
</dbReference>
<name>A0A6A6XZ91_9PLEO</name>
<sequence length="387" mass="42726">MDAPLDEETRQLEKKLKLKLDFFILPLISMVYFFSFMGRTDLGNANIAGLSEELGLSNVQYSTAATTFLIGYCFFQLPGTLLLRMLGPNWQFGGAMIMWGLFTTLSVLIHNAASLLALRFLIGAAEAFIQGAVFYLSFWYTYQELATRGAIFFSTASLASSFNGLVSYGIAKNLNGKNGWLAWRWIFLVEGVMPIAASFLVLIFVPPTPETARFGFSKEEKALAVARGSRSHNDSEAKIEWKRIVDCLFDVHFWLMTITACAGHYCLSSLGNFLPAIIQGFGYDGVDSQLMSVIVYACAFVGTLFFARVADKTNARGATLAASSFVAVLGYALLIGLTGTKARLAATCIVAFGSYPNIVLNLSWLAMSVPGYTKRLVRDWKRVERYH</sequence>
<dbReference type="Gene3D" id="1.20.1250.20">
    <property type="entry name" value="MFS general substrate transporter like domains"/>
    <property type="match status" value="2"/>
</dbReference>
<dbReference type="InterPro" id="IPR011701">
    <property type="entry name" value="MFS"/>
</dbReference>
<feature type="transmembrane region" description="Helical" evidence="6">
    <location>
        <begin position="319"/>
        <end position="338"/>
    </location>
</feature>
<dbReference type="OrthoDB" id="2985014at2759"/>
<feature type="transmembrane region" description="Helical" evidence="6">
    <location>
        <begin position="116"/>
        <end position="138"/>
    </location>
</feature>